<dbReference type="GO" id="GO:0005737">
    <property type="term" value="C:cytoplasm"/>
    <property type="evidence" value="ECO:0007669"/>
    <property type="project" value="UniProtKB-ARBA"/>
</dbReference>
<dbReference type="PANTHER" id="PTHR45569">
    <property type="entry name" value="SENSOR PROTEIN KDPD"/>
    <property type="match status" value="1"/>
</dbReference>
<keyword evidence="9" id="KW-0067">ATP-binding</keyword>
<protein>
    <recommendedName>
        <fullName evidence="3">histidine kinase</fullName>
        <ecNumber evidence="3">2.7.13.3</ecNumber>
    </recommendedName>
</protein>
<dbReference type="Pfam" id="PF02518">
    <property type="entry name" value="HATPase_c"/>
    <property type="match status" value="1"/>
</dbReference>
<dbReference type="Pfam" id="PF02702">
    <property type="entry name" value="KdpD"/>
    <property type="match status" value="1"/>
</dbReference>
<proteinExistence type="predicted"/>
<dbReference type="RefSeq" id="WP_200353269.1">
    <property type="nucleotide sequence ID" value="NZ_BAABHZ010000002.1"/>
</dbReference>
<keyword evidence="4" id="KW-0597">Phosphoprotein</keyword>
<evidence type="ECO:0000256" key="13">
    <source>
        <dbReference type="SAM" id="Phobius"/>
    </source>
</evidence>
<evidence type="ECO:0000256" key="6">
    <source>
        <dbReference type="ARBA" id="ARBA00022692"/>
    </source>
</evidence>
<keyword evidence="10 13" id="KW-1133">Transmembrane helix</keyword>
<comment type="catalytic activity">
    <reaction evidence="1">
        <text>ATP + protein L-histidine = ADP + protein N-phospho-L-histidine.</text>
        <dbReference type="EC" id="2.7.13.3"/>
    </reaction>
</comment>
<dbReference type="GO" id="GO:0005886">
    <property type="term" value="C:plasma membrane"/>
    <property type="evidence" value="ECO:0007669"/>
    <property type="project" value="TreeGrafter"/>
</dbReference>
<evidence type="ECO:0000256" key="5">
    <source>
        <dbReference type="ARBA" id="ARBA00022679"/>
    </source>
</evidence>
<dbReference type="EMBL" id="JAENIK010000013">
    <property type="protein sequence ID" value="MBK1818322.1"/>
    <property type="molecule type" value="Genomic_DNA"/>
</dbReference>
<dbReference type="EC" id="2.7.13.3" evidence="3"/>
<accession>A0A934R790</accession>
<dbReference type="InterPro" id="IPR014729">
    <property type="entry name" value="Rossmann-like_a/b/a_fold"/>
</dbReference>
<dbReference type="PROSITE" id="PS50109">
    <property type="entry name" value="HIS_KIN"/>
    <property type="match status" value="1"/>
</dbReference>
<dbReference type="Pfam" id="PF00512">
    <property type="entry name" value="HisKA"/>
    <property type="match status" value="1"/>
</dbReference>
<keyword evidence="6 13" id="KW-0812">Transmembrane</keyword>
<sequence>MNDHRPDPDALLAQVRREETERKSGRLYILLGMCPGVGKTYAMLLFARQRQQDGLQVLVGVVETHGRRETAALLDGLPFLPRKKILYGGHVLEEFDLDTAIQRRPDLLLVDELAHTNVPGSRHLKRYQDVLELLDAGIDVVTTLNVQHIESQVDIVRQVTGVAVHETVPDSLLDRAHEIQLVDLSVEKLMVRMGEGKVYMGERAQAAAEGFFREGNLTALRELALRFTAERVDRDLEDIRRARRVSGPWKTNARLMVGVGPTPYSESLIRWTRRASGRHGCPWLAVWVEGTHPLGETEQDFLTRGLGLARKLGAEVVHATGDDVAAALLETARERNVSQIVVGKADKRSLWKPTLADRIIAGSGDIDVCVVRPVIGRRSVRPETRGGKYPRSHGFHEYGVVFTLVIVLTVACWQIEPVVGYTVPALVYLMAILLTAFRISRWPMVFMAGLSALVWNFFFISPKFTLEVRALDDMILLAMFFAVAVSMGHLTTRLRTREIAERRRQMETDALLRVTQSAALAPEMEKGLAEALAVINSVIGADTALVVRRLDRSLPAAHAASTWQPEDHELAVANWAYQNKSVAGRFTETLPQSLATWFPLQTATSVMGVLGLRLTGGAESLDFTRRQAVEAFALQLALVLEKEHFIHAVSQAEVMEKSERLRRNLLDSVSHELKTPLAVIRASIEGMGLGDPYVAEIDTATKRLQRVVDSLLQMTRLESEVVEPQLEWCDVEELVHGAVRAAGDALSGHPLGIDIVADIPLVRTDQTLLQQALANILHNAGVYTPRLSPVSLTVRHAEQKLRLTVRDRGPGLPPGEESQVFGKFYRAAGAPAGGTGLGLSIARGFVQALGGDIAGWNHPDGGAVFEILLKAEFLATDDGACVPDRIAENPKP</sequence>
<keyword evidence="5" id="KW-0808">Transferase</keyword>
<dbReference type="PRINTS" id="PR00344">
    <property type="entry name" value="BCTRLSENSOR"/>
</dbReference>
<dbReference type="Gene3D" id="3.30.565.10">
    <property type="entry name" value="Histidine kinase-like ATPase, C-terminal domain"/>
    <property type="match status" value="1"/>
</dbReference>
<keyword evidence="12 13" id="KW-0472">Membrane</keyword>
<keyword evidence="11" id="KW-0902">Two-component regulatory system</keyword>
<dbReference type="Gene3D" id="1.10.287.130">
    <property type="match status" value="1"/>
</dbReference>
<dbReference type="InterPro" id="IPR003661">
    <property type="entry name" value="HisK_dim/P_dom"/>
</dbReference>
<dbReference type="PANTHER" id="PTHR45569:SF1">
    <property type="entry name" value="SENSOR PROTEIN KDPD"/>
    <property type="match status" value="1"/>
</dbReference>
<dbReference type="InterPro" id="IPR038318">
    <property type="entry name" value="KdpD_sf"/>
</dbReference>
<dbReference type="InterPro" id="IPR004358">
    <property type="entry name" value="Sig_transdc_His_kin-like_C"/>
</dbReference>
<comment type="subcellular location">
    <subcellularLocation>
        <location evidence="2">Membrane</location>
        <topology evidence="2">Multi-pass membrane protein</topology>
    </subcellularLocation>
</comment>
<dbReference type="FunFam" id="3.40.50.300:FF:000483">
    <property type="entry name" value="Sensor histidine kinase KdpD"/>
    <property type="match status" value="1"/>
</dbReference>
<evidence type="ECO:0000256" key="10">
    <source>
        <dbReference type="ARBA" id="ARBA00022989"/>
    </source>
</evidence>
<evidence type="ECO:0000313" key="16">
    <source>
        <dbReference type="Proteomes" id="UP000600139"/>
    </source>
</evidence>
<dbReference type="InterPro" id="IPR003852">
    <property type="entry name" value="Sig_transdc_His_kinase_KdpD_N"/>
</dbReference>
<feature type="transmembrane region" description="Helical" evidence="13">
    <location>
        <begin position="474"/>
        <end position="494"/>
    </location>
</feature>
<dbReference type="InterPro" id="IPR005467">
    <property type="entry name" value="His_kinase_dom"/>
</dbReference>
<dbReference type="SUPFAM" id="SSF52402">
    <property type="entry name" value="Adenine nucleotide alpha hydrolases-like"/>
    <property type="match status" value="1"/>
</dbReference>
<keyword evidence="8 15" id="KW-0418">Kinase</keyword>
<evidence type="ECO:0000256" key="12">
    <source>
        <dbReference type="ARBA" id="ARBA00023136"/>
    </source>
</evidence>
<dbReference type="SUPFAM" id="SSF47384">
    <property type="entry name" value="Homodimeric domain of signal transducing histidine kinase"/>
    <property type="match status" value="1"/>
</dbReference>
<evidence type="ECO:0000313" key="15">
    <source>
        <dbReference type="EMBL" id="MBK1818322.1"/>
    </source>
</evidence>
<feature type="domain" description="Histidine kinase" evidence="14">
    <location>
        <begin position="668"/>
        <end position="873"/>
    </location>
</feature>
<dbReference type="InterPro" id="IPR052023">
    <property type="entry name" value="Histidine_kinase_KdpD"/>
</dbReference>
<evidence type="ECO:0000259" key="14">
    <source>
        <dbReference type="PROSITE" id="PS50109"/>
    </source>
</evidence>
<dbReference type="CDD" id="cd00075">
    <property type="entry name" value="HATPase"/>
    <property type="match status" value="1"/>
</dbReference>
<evidence type="ECO:0000256" key="3">
    <source>
        <dbReference type="ARBA" id="ARBA00012438"/>
    </source>
</evidence>
<dbReference type="SUPFAM" id="SSF55874">
    <property type="entry name" value="ATPase domain of HSP90 chaperone/DNA topoisomerase II/histidine kinase"/>
    <property type="match status" value="1"/>
</dbReference>
<evidence type="ECO:0000256" key="1">
    <source>
        <dbReference type="ARBA" id="ARBA00000085"/>
    </source>
</evidence>
<dbReference type="Gene3D" id="3.30.450.40">
    <property type="match status" value="1"/>
</dbReference>
<gene>
    <name evidence="15" type="ORF">JIN84_22065</name>
</gene>
<evidence type="ECO:0000256" key="11">
    <source>
        <dbReference type="ARBA" id="ARBA00023012"/>
    </source>
</evidence>
<dbReference type="Gene3D" id="1.20.120.620">
    <property type="entry name" value="Backbone structure of the membrane domain of e. Coli histidine kinase receptor kdpd"/>
    <property type="match status" value="1"/>
</dbReference>
<organism evidence="15 16">
    <name type="scientific">Luteolibacter yonseiensis</name>
    <dbReference type="NCBI Taxonomy" id="1144680"/>
    <lineage>
        <taxon>Bacteria</taxon>
        <taxon>Pseudomonadati</taxon>
        <taxon>Verrucomicrobiota</taxon>
        <taxon>Verrucomicrobiia</taxon>
        <taxon>Verrucomicrobiales</taxon>
        <taxon>Verrucomicrobiaceae</taxon>
        <taxon>Luteolibacter</taxon>
    </lineage>
</organism>
<dbReference type="CDD" id="cd00082">
    <property type="entry name" value="HisKA"/>
    <property type="match status" value="1"/>
</dbReference>
<dbReference type="AlphaFoldDB" id="A0A934R790"/>
<dbReference type="InterPro" id="IPR003594">
    <property type="entry name" value="HATPase_dom"/>
</dbReference>
<evidence type="ECO:0000256" key="9">
    <source>
        <dbReference type="ARBA" id="ARBA00022840"/>
    </source>
</evidence>
<evidence type="ECO:0000256" key="2">
    <source>
        <dbReference type="ARBA" id="ARBA00004141"/>
    </source>
</evidence>
<keyword evidence="7" id="KW-0547">Nucleotide-binding</keyword>
<name>A0A934R790_9BACT</name>
<evidence type="ECO:0000256" key="7">
    <source>
        <dbReference type="ARBA" id="ARBA00022741"/>
    </source>
</evidence>
<dbReference type="Proteomes" id="UP000600139">
    <property type="component" value="Unassembled WGS sequence"/>
</dbReference>
<dbReference type="Pfam" id="PF13493">
    <property type="entry name" value="DUF4118"/>
    <property type="match status" value="1"/>
</dbReference>
<evidence type="ECO:0000256" key="8">
    <source>
        <dbReference type="ARBA" id="ARBA00022777"/>
    </source>
</evidence>
<keyword evidence="16" id="KW-1185">Reference proteome</keyword>
<dbReference type="Gene3D" id="3.40.50.300">
    <property type="entry name" value="P-loop containing nucleotide triphosphate hydrolases"/>
    <property type="match status" value="1"/>
</dbReference>
<dbReference type="InterPro" id="IPR027417">
    <property type="entry name" value="P-loop_NTPase"/>
</dbReference>
<dbReference type="InterPro" id="IPR036097">
    <property type="entry name" value="HisK_dim/P_sf"/>
</dbReference>
<dbReference type="SUPFAM" id="SSF52540">
    <property type="entry name" value="P-loop containing nucleoside triphosphate hydrolases"/>
    <property type="match status" value="1"/>
</dbReference>
<dbReference type="GO" id="GO:0000155">
    <property type="term" value="F:phosphorelay sensor kinase activity"/>
    <property type="evidence" value="ECO:0007669"/>
    <property type="project" value="InterPro"/>
</dbReference>
<dbReference type="SMART" id="SM00387">
    <property type="entry name" value="HATPase_c"/>
    <property type="match status" value="1"/>
</dbReference>
<reference evidence="15" key="1">
    <citation type="submission" date="2021-01" db="EMBL/GenBank/DDBJ databases">
        <title>Modified the classification status of verrucomicrobia.</title>
        <authorList>
            <person name="Feng X."/>
        </authorList>
    </citation>
    <scope>NUCLEOTIDE SEQUENCE</scope>
    <source>
        <strain evidence="15">JCM 18052</strain>
    </source>
</reference>
<dbReference type="InterPro" id="IPR029016">
    <property type="entry name" value="GAF-like_dom_sf"/>
</dbReference>
<dbReference type="InterPro" id="IPR036890">
    <property type="entry name" value="HATPase_C_sf"/>
</dbReference>
<evidence type="ECO:0000256" key="4">
    <source>
        <dbReference type="ARBA" id="ARBA00022553"/>
    </source>
</evidence>
<feature type="transmembrane region" description="Helical" evidence="13">
    <location>
        <begin position="444"/>
        <end position="462"/>
    </location>
</feature>
<comment type="caution">
    <text evidence="15">The sequence shown here is derived from an EMBL/GenBank/DDBJ whole genome shotgun (WGS) entry which is preliminary data.</text>
</comment>
<dbReference type="InterPro" id="IPR025201">
    <property type="entry name" value="KdpD_TM"/>
</dbReference>
<dbReference type="GO" id="GO:0005524">
    <property type="term" value="F:ATP binding"/>
    <property type="evidence" value="ECO:0007669"/>
    <property type="project" value="UniProtKB-KW"/>
</dbReference>
<dbReference type="Gene3D" id="3.40.50.620">
    <property type="entry name" value="HUPs"/>
    <property type="match status" value="1"/>
</dbReference>
<feature type="transmembrane region" description="Helical" evidence="13">
    <location>
        <begin position="395"/>
        <end position="413"/>
    </location>
</feature>
<dbReference type="SMART" id="SM00388">
    <property type="entry name" value="HisKA"/>
    <property type="match status" value="1"/>
</dbReference>
<feature type="transmembrane region" description="Helical" evidence="13">
    <location>
        <begin position="419"/>
        <end position="437"/>
    </location>
</feature>